<feature type="compositionally biased region" description="Basic and acidic residues" evidence="1">
    <location>
        <begin position="91"/>
        <end position="101"/>
    </location>
</feature>
<evidence type="ECO:0000313" key="2">
    <source>
        <dbReference type="EMBL" id="RHZ72727.1"/>
    </source>
</evidence>
<protein>
    <submittedName>
        <fullName evidence="2">Uncharacterized protein</fullName>
    </submittedName>
</protein>
<dbReference type="EMBL" id="PQFF01000221">
    <property type="protein sequence ID" value="RHZ72727.1"/>
    <property type="molecule type" value="Genomic_DNA"/>
</dbReference>
<reference evidence="2 3" key="1">
    <citation type="submission" date="2018-08" db="EMBL/GenBank/DDBJ databases">
        <title>Genome and evolution of the arbuscular mycorrhizal fungus Diversispora epigaea (formerly Glomus versiforme) and its bacterial endosymbionts.</title>
        <authorList>
            <person name="Sun X."/>
            <person name="Fei Z."/>
            <person name="Harrison M."/>
        </authorList>
    </citation>
    <scope>NUCLEOTIDE SEQUENCE [LARGE SCALE GENOMIC DNA]</scope>
    <source>
        <strain evidence="2 3">IT104</strain>
    </source>
</reference>
<evidence type="ECO:0000313" key="3">
    <source>
        <dbReference type="Proteomes" id="UP000266861"/>
    </source>
</evidence>
<feature type="compositionally biased region" description="Acidic residues" evidence="1">
    <location>
        <begin position="16"/>
        <end position="30"/>
    </location>
</feature>
<proteinExistence type="predicted"/>
<name>A0A397ID28_9GLOM</name>
<evidence type="ECO:0000256" key="1">
    <source>
        <dbReference type="SAM" id="MobiDB-lite"/>
    </source>
</evidence>
<comment type="caution">
    <text evidence="2">The sequence shown here is derived from an EMBL/GenBank/DDBJ whole genome shotgun (WGS) entry which is preliminary data.</text>
</comment>
<feature type="compositionally biased region" description="Basic and acidic residues" evidence="1">
    <location>
        <begin position="46"/>
        <end position="72"/>
    </location>
</feature>
<keyword evidence="3" id="KW-1185">Reference proteome</keyword>
<accession>A0A397ID28</accession>
<dbReference type="Proteomes" id="UP000266861">
    <property type="component" value="Unassembled WGS sequence"/>
</dbReference>
<feature type="region of interest" description="Disordered" evidence="1">
    <location>
        <begin position="1"/>
        <end position="118"/>
    </location>
</feature>
<gene>
    <name evidence="2" type="ORF">Glove_239g13</name>
</gene>
<organism evidence="2 3">
    <name type="scientific">Diversispora epigaea</name>
    <dbReference type="NCBI Taxonomy" id="1348612"/>
    <lineage>
        <taxon>Eukaryota</taxon>
        <taxon>Fungi</taxon>
        <taxon>Fungi incertae sedis</taxon>
        <taxon>Mucoromycota</taxon>
        <taxon>Glomeromycotina</taxon>
        <taxon>Glomeromycetes</taxon>
        <taxon>Diversisporales</taxon>
        <taxon>Diversisporaceae</taxon>
        <taxon>Diversispora</taxon>
    </lineage>
</organism>
<sequence length="150" mass="17538">MNYIRNFLIPENNNNQEEEQEETPPLEPEETQERASTLPLKKNKPRNQEHQHLHIEDLEEYRTTTPEKRENGEQVEIADFEPGRLGNGFQEQEHPEQEQRRNCPLTVVGPSQTQPIVNPTPRAREELVPHIIHITEEDKQVISAQEILVI</sequence>
<dbReference type="AlphaFoldDB" id="A0A397ID28"/>